<comment type="caution">
    <text evidence="2">The sequence shown here is derived from an EMBL/GenBank/DDBJ whole genome shotgun (WGS) entry which is preliminary data.</text>
</comment>
<evidence type="ECO:0000313" key="3">
    <source>
        <dbReference type="Proteomes" id="UP000604475"/>
    </source>
</evidence>
<dbReference type="NCBIfam" id="NF004533">
    <property type="entry name" value="PRK05883.1"/>
    <property type="match status" value="1"/>
</dbReference>
<protein>
    <submittedName>
        <fullName evidence="2">Acyl carrier protein</fullName>
    </submittedName>
</protein>
<dbReference type="AlphaFoldDB" id="A0A937RU62"/>
<dbReference type="Proteomes" id="UP000604475">
    <property type="component" value="Unassembled WGS sequence"/>
</dbReference>
<organism evidence="2 3">
    <name type="scientific">Frankia nepalensis</name>
    <dbReference type="NCBI Taxonomy" id="1836974"/>
    <lineage>
        <taxon>Bacteria</taxon>
        <taxon>Bacillati</taxon>
        <taxon>Actinomycetota</taxon>
        <taxon>Actinomycetes</taxon>
        <taxon>Frankiales</taxon>
        <taxon>Frankiaceae</taxon>
        <taxon>Frankia</taxon>
    </lineage>
</organism>
<name>A0A937RU62_9ACTN</name>
<dbReference type="Pfam" id="PF00550">
    <property type="entry name" value="PP-binding"/>
    <property type="match status" value="1"/>
</dbReference>
<dbReference type="Gene3D" id="1.10.1200.10">
    <property type="entry name" value="ACP-like"/>
    <property type="match status" value="1"/>
</dbReference>
<dbReference type="SUPFAM" id="SSF47336">
    <property type="entry name" value="ACP-like"/>
    <property type="match status" value="1"/>
</dbReference>
<accession>A0A937RU62</accession>
<dbReference type="RefSeq" id="WP_203006084.1">
    <property type="nucleotide sequence ID" value="NZ_JADWYU010000028.1"/>
</dbReference>
<reference evidence="2" key="1">
    <citation type="submission" date="2020-12" db="EMBL/GenBank/DDBJ databases">
        <title>Genomic characterization of non-nitrogen-fixing Frankia strains.</title>
        <authorList>
            <person name="Carlos-Shanley C."/>
            <person name="Guerra T."/>
            <person name="Hahn D."/>
        </authorList>
    </citation>
    <scope>NUCLEOTIDE SEQUENCE</scope>
    <source>
        <strain evidence="2">CN6</strain>
    </source>
</reference>
<gene>
    <name evidence="2" type="ORF">I7412_38115</name>
</gene>
<evidence type="ECO:0000313" key="2">
    <source>
        <dbReference type="EMBL" id="MBL7632873.1"/>
    </source>
</evidence>
<proteinExistence type="predicted"/>
<dbReference type="InterPro" id="IPR009081">
    <property type="entry name" value="PP-bd_ACP"/>
</dbReference>
<keyword evidence="3" id="KW-1185">Reference proteome</keyword>
<dbReference type="EMBL" id="JAEACQ010000354">
    <property type="protein sequence ID" value="MBL7632873.1"/>
    <property type="molecule type" value="Genomic_DNA"/>
</dbReference>
<dbReference type="InterPro" id="IPR036736">
    <property type="entry name" value="ACP-like_sf"/>
</dbReference>
<evidence type="ECO:0000259" key="1">
    <source>
        <dbReference type="PROSITE" id="PS50075"/>
    </source>
</evidence>
<feature type="domain" description="Carrier" evidence="1">
    <location>
        <begin position="16"/>
        <end position="91"/>
    </location>
</feature>
<sequence length="92" mass="10073">MNGEFATSYKEAGMSDPIGPEIEQILRIDLQVDTSRITRGSHLVDEVGLDSVAFAVGMVAIEERFGVMLTEQEMARCETVADLEDVILAKRG</sequence>
<dbReference type="PROSITE" id="PS50075">
    <property type="entry name" value="CARRIER"/>
    <property type="match status" value="1"/>
</dbReference>